<dbReference type="GO" id="GO:0006572">
    <property type="term" value="P:L-tyrosine catabolic process"/>
    <property type="evidence" value="ECO:0007669"/>
    <property type="project" value="UniProtKB-KW"/>
</dbReference>
<dbReference type="InterPro" id="IPR005955">
    <property type="entry name" value="GST_Zeta"/>
</dbReference>
<dbReference type="InterPro" id="IPR036249">
    <property type="entry name" value="Thioredoxin-like_sf"/>
</dbReference>
<dbReference type="SUPFAM" id="SSF52833">
    <property type="entry name" value="Thioredoxin-like"/>
    <property type="match status" value="1"/>
</dbReference>
<feature type="domain" description="GST N-terminal" evidence="8">
    <location>
        <begin position="7"/>
        <end position="91"/>
    </location>
</feature>
<dbReference type="InterPro" id="IPR004046">
    <property type="entry name" value="GST_C"/>
</dbReference>
<comment type="catalytic activity">
    <reaction evidence="1">
        <text>4-maleylacetoacetate = 4-fumarylacetoacetate</text>
        <dbReference type="Rhea" id="RHEA:14817"/>
        <dbReference type="ChEBI" id="CHEBI:17105"/>
        <dbReference type="ChEBI" id="CHEBI:18034"/>
        <dbReference type="EC" id="5.2.1.2"/>
    </reaction>
</comment>
<proteinExistence type="evidence at transcript level"/>
<dbReference type="FunFam" id="1.20.1050.10:FF:000010">
    <property type="entry name" value="Maleylacetoacetate isomerase isoform 1"/>
    <property type="match status" value="1"/>
</dbReference>
<sequence length="224" mass="25493">MNRANAARPILWNYHLSTCSWRVRIALSLKAIDYEYRAVDLLSKKGGDQFSTQFTKLNPKQEVPILLIDNNLFTQSIPIIEYLDDTRTSGTKLLSSDPVKRAKSKIIAELINSGIQPYQNANVIKKINVQMGKVKRIEWLNFYLNKGLKALEANLKNTKGRYCVGDEISIADLCLVPQVYAAKRYKIDVTKYPLINSVNLELEILPNFIKAHPDNQPDSLKNNN</sequence>
<organism evidence="10">
    <name type="scientific">Brachionus plicatilis</name>
    <name type="common">Marine rotifer</name>
    <name type="synonym">Brachionus muelleri</name>
    <dbReference type="NCBI Taxonomy" id="10195"/>
    <lineage>
        <taxon>Eukaryota</taxon>
        <taxon>Metazoa</taxon>
        <taxon>Spiralia</taxon>
        <taxon>Gnathifera</taxon>
        <taxon>Rotifera</taxon>
        <taxon>Eurotatoria</taxon>
        <taxon>Monogononta</taxon>
        <taxon>Pseudotrocha</taxon>
        <taxon>Ploima</taxon>
        <taxon>Brachionidae</taxon>
        <taxon>Brachionus</taxon>
    </lineage>
</organism>
<dbReference type="SFLD" id="SFLDS00019">
    <property type="entry name" value="Glutathione_Transferase_(cytos"/>
    <property type="match status" value="1"/>
</dbReference>
<evidence type="ECO:0000256" key="2">
    <source>
        <dbReference type="ARBA" id="ARBA00001955"/>
    </source>
</evidence>
<dbReference type="PROSITE" id="PS50404">
    <property type="entry name" value="GST_NTER"/>
    <property type="match status" value="1"/>
</dbReference>
<dbReference type="GO" id="GO:0004364">
    <property type="term" value="F:glutathione transferase activity"/>
    <property type="evidence" value="ECO:0007669"/>
    <property type="project" value="TreeGrafter"/>
</dbReference>
<dbReference type="InterPro" id="IPR036282">
    <property type="entry name" value="Glutathione-S-Trfase_C_sf"/>
</dbReference>
<comment type="pathway">
    <text evidence="3">Amino-acid degradation; L-phenylalanine degradation; acetoacetate and fumarate from L-phenylalanine: step 5/6.</text>
</comment>
<dbReference type="GO" id="GO:0005739">
    <property type="term" value="C:mitochondrion"/>
    <property type="evidence" value="ECO:0007669"/>
    <property type="project" value="TreeGrafter"/>
</dbReference>
<dbReference type="InterPro" id="IPR010987">
    <property type="entry name" value="Glutathione-S-Trfase_C-like"/>
</dbReference>
<dbReference type="PANTHER" id="PTHR42673">
    <property type="entry name" value="MALEYLACETOACETATE ISOMERASE"/>
    <property type="match status" value="1"/>
</dbReference>
<dbReference type="NCBIfam" id="TIGR01262">
    <property type="entry name" value="maiA"/>
    <property type="match status" value="1"/>
</dbReference>
<dbReference type="EMBL" id="MH189366">
    <property type="protein sequence ID" value="AYN44534.1"/>
    <property type="molecule type" value="mRNA"/>
</dbReference>
<feature type="domain" description="GST C-terminal" evidence="9">
    <location>
        <begin position="97"/>
        <end position="221"/>
    </location>
</feature>
<dbReference type="GO" id="GO:0006749">
    <property type="term" value="P:glutathione metabolic process"/>
    <property type="evidence" value="ECO:0007669"/>
    <property type="project" value="TreeGrafter"/>
</dbReference>
<evidence type="ECO:0000256" key="6">
    <source>
        <dbReference type="ARBA" id="ARBA00022878"/>
    </source>
</evidence>
<dbReference type="EC" id="5.2.1.2" evidence="5"/>
<evidence type="ECO:0000256" key="5">
    <source>
        <dbReference type="ARBA" id="ARBA00013199"/>
    </source>
</evidence>
<evidence type="ECO:0000256" key="7">
    <source>
        <dbReference type="ARBA" id="ARBA00023232"/>
    </source>
</evidence>
<dbReference type="CDD" id="cd03191">
    <property type="entry name" value="GST_C_Zeta"/>
    <property type="match status" value="1"/>
</dbReference>
<dbReference type="GO" id="GO:0006559">
    <property type="term" value="P:L-phenylalanine catabolic process"/>
    <property type="evidence" value="ECO:0007669"/>
    <property type="project" value="UniProtKB-UniPathway"/>
</dbReference>
<dbReference type="PROSITE" id="PS50405">
    <property type="entry name" value="GST_CTER"/>
    <property type="match status" value="1"/>
</dbReference>
<evidence type="ECO:0000259" key="8">
    <source>
        <dbReference type="PROSITE" id="PS50404"/>
    </source>
</evidence>
<keyword evidence="10" id="KW-0808">Transferase</keyword>
<dbReference type="InterPro" id="IPR040079">
    <property type="entry name" value="Glutathione_S-Trfase"/>
</dbReference>
<protein>
    <recommendedName>
        <fullName evidence="5">maleylacetoacetate isomerase</fullName>
        <ecNumber evidence="5">5.2.1.2</ecNumber>
    </recommendedName>
</protein>
<reference evidence="10" key="2">
    <citation type="submission" date="2018-04" db="EMBL/GenBank/DDBJ databases">
        <authorList>
            <person name="Lee J.-S."/>
        </authorList>
    </citation>
    <scope>NUCLEOTIDE SEQUENCE</scope>
</reference>
<dbReference type="InterPro" id="IPR004045">
    <property type="entry name" value="Glutathione_S-Trfase_N"/>
</dbReference>
<dbReference type="UniPathway" id="UPA00139">
    <property type="reaction ID" value="UER00340"/>
</dbReference>
<evidence type="ECO:0000259" key="9">
    <source>
        <dbReference type="PROSITE" id="PS50405"/>
    </source>
</evidence>
<evidence type="ECO:0000256" key="1">
    <source>
        <dbReference type="ARBA" id="ARBA00001622"/>
    </source>
</evidence>
<evidence type="ECO:0000256" key="3">
    <source>
        <dbReference type="ARBA" id="ARBA00004671"/>
    </source>
</evidence>
<dbReference type="InterPro" id="IPR034330">
    <property type="entry name" value="GST_Zeta_C"/>
</dbReference>
<evidence type="ECO:0000313" key="10">
    <source>
        <dbReference type="EMBL" id="AYN44534.1"/>
    </source>
</evidence>
<reference evidence="10" key="1">
    <citation type="journal article" date="2018" name="Comp. Biochem. Physiol. Part D Genomics Proteomics">
        <title>Genome-wide identification of the entire 90 glutathione S-transferase (GST) subfamily genes in four rotifer Brachionus species and transcriptional modulation in response to endocrine disrupting chemicals.</title>
        <authorList>
            <person name="Park J.C."/>
            <person name="Kim D.H."/>
            <person name="Lee M.C."/>
            <person name="Han J."/>
            <person name="Kim H.J."/>
            <person name="Hagiwara A."/>
            <person name="Hwang U.K."/>
            <person name="Park H.G."/>
            <person name="Lee J.S."/>
        </authorList>
    </citation>
    <scope>NUCLEOTIDE SEQUENCE</scope>
</reference>
<comment type="similarity">
    <text evidence="4">Belongs to the GST superfamily. Zeta family.</text>
</comment>
<dbReference type="SUPFAM" id="SSF47616">
    <property type="entry name" value="GST C-terminal domain-like"/>
    <property type="match status" value="1"/>
</dbReference>
<dbReference type="GO" id="GO:0016034">
    <property type="term" value="F:maleylacetoacetate isomerase activity"/>
    <property type="evidence" value="ECO:0007669"/>
    <property type="project" value="UniProtKB-EC"/>
</dbReference>
<dbReference type="PANTHER" id="PTHR42673:SF4">
    <property type="entry name" value="MALEYLACETOACETATE ISOMERASE"/>
    <property type="match status" value="1"/>
</dbReference>
<evidence type="ECO:0000256" key="4">
    <source>
        <dbReference type="ARBA" id="ARBA00010007"/>
    </source>
</evidence>
<accession>A0A3G2JSH8</accession>
<dbReference type="Pfam" id="PF13409">
    <property type="entry name" value="GST_N_2"/>
    <property type="match status" value="1"/>
</dbReference>
<dbReference type="Pfam" id="PF00043">
    <property type="entry name" value="GST_C"/>
    <property type="match status" value="1"/>
</dbReference>
<comment type="cofactor">
    <cofactor evidence="2">
        <name>glutathione</name>
        <dbReference type="ChEBI" id="CHEBI:57925"/>
    </cofactor>
</comment>
<name>A0A3G2JSH8_BRAPC</name>
<dbReference type="Gene3D" id="3.40.30.10">
    <property type="entry name" value="Glutaredoxin"/>
    <property type="match status" value="1"/>
</dbReference>
<keyword evidence="6" id="KW-0828">Tyrosine catabolism</keyword>
<keyword evidence="7" id="KW-0585">Phenylalanine catabolism</keyword>
<dbReference type="AlphaFoldDB" id="A0A3G2JSH8"/>
<dbReference type="Gene3D" id="1.20.1050.10">
    <property type="match status" value="1"/>
</dbReference>
<dbReference type="SFLD" id="SFLDG00358">
    <property type="entry name" value="Main_(cytGST)"/>
    <property type="match status" value="1"/>
</dbReference>